<dbReference type="AlphaFoldDB" id="A0A1F4SPH7"/>
<evidence type="ECO:0000313" key="3">
    <source>
        <dbReference type="Proteomes" id="UP000178417"/>
    </source>
</evidence>
<dbReference type="EMBL" id="MEUB01000038">
    <property type="protein sequence ID" value="OGC21593.1"/>
    <property type="molecule type" value="Genomic_DNA"/>
</dbReference>
<protein>
    <submittedName>
        <fullName evidence="2">Uncharacterized protein</fullName>
    </submittedName>
</protein>
<gene>
    <name evidence="2" type="ORF">A2310_02205</name>
</gene>
<evidence type="ECO:0000256" key="1">
    <source>
        <dbReference type="SAM" id="SignalP"/>
    </source>
</evidence>
<dbReference type="STRING" id="1802579.A2310_02205"/>
<organism evidence="2 3">
    <name type="scientific">candidate division WOR-1 bacterium RIFOXYB2_FULL_37_13</name>
    <dbReference type="NCBI Taxonomy" id="1802579"/>
    <lineage>
        <taxon>Bacteria</taxon>
        <taxon>Bacillati</taxon>
        <taxon>Saganbacteria</taxon>
    </lineage>
</organism>
<reference evidence="2 3" key="1">
    <citation type="journal article" date="2016" name="Nat. Commun.">
        <title>Thousands of microbial genomes shed light on interconnected biogeochemical processes in an aquifer system.</title>
        <authorList>
            <person name="Anantharaman K."/>
            <person name="Brown C.T."/>
            <person name="Hug L.A."/>
            <person name="Sharon I."/>
            <person name="Castelle C.J."/>
            <person name="Probst A.J."/>
            <person name="Thomas B.C."/>
            <person name="Singh A."/>
            <person name="Wilkins M.J."/>
            <person name="Karaoz U."/>
            <person name="Brodie E.L."/>
            <person name="Williams K.H."/>
            <person name="Hubbard S.S."/>
            <person name="Banfield J.F."/>
        </authorList>
    </citation>
    <scope>NUCLEOTIDE SEQUENCE [LARGE SCALE GENOMIC DNA]</scope>
</reference>
<keyword evidence="1" id="KW-0732">Signal</keyword>
<dbReference type="Proteomes" id="UP000178417">
    <property type="component" value="Unassembled WGS sequence"/>
</dbReference>
<sequence length="181" mass="19089">MPLIFIFFKKGGEQKMKKISLLLVALLFVFAISTSTLADTSSSGNQAVDTNLVPALEMTAPSATTLSNLTVGTNSDLGLGNLVVSSNAPYTIKYHVDKTHMTKYAGTDYTTATALINVMSLMGGDASYATVSTTDQNLKTDCGVENGASFPIAAKQVVDYADKALASGVYHLVITYTAVQN</sequence>
<feature type="chain" id="PRO_5009514433" evidence="1">
    <location>
        <begin position="39"/>
        <end position="181"/>
    </location>
</feature>
<proteinExistence type="predicted"/>
<comment type="caution">
    <text evidence="2">The sequence shown here is derived from an EMBL/GenBank/DDBJ whole genome shotgun (WGS) entry which is preliminary data.</text>
</comment>
<feature type="signal peptide" evidence="1">
    <location>
        <begin position="1"/>
        <end position="38"/>
    </location>
</feature>
<accession>A0A1F4SPH7</accession>
<name>A0A1F4SPH7_UNCSA</name>
<evidence type="ECO:0000313" key="2">
    <source>
        <dbReference type="EMBL" id="OGC21593.1"/>
    </source>
</evidence>